<dbReference type="PANTHER" id="PTHR46124">
    <property type="entry name" value="D-AMINOACYL-TRNA DEACYLASE"/>
    <property type="match status" value="1"/>
</dbReference>
<dbReference type="FunFam" id="3.20.20.140:FF:000005">
    <property type="entry name" value="TatD family hydrolase"/>
    <property type="match status" value="1"/>
</dbReference>
<dbReference type="CDD" id="cd01310">
    <property type="entry name" value="TatD_DNAse"/>
    <property type="match status" value="1"/>
</dbReference>
<dbReference type="InterPro" id="IPR015991">
    <property type="entry name" value="TatD/YcfH-like"/>
</dbReference>
<dbReference type="GO" id="GO:0005829">
    <property type="term" value="C:cytosol"/>
    <property type="evidence" value="ECO:0007669"/>
    <property type="project" value="TreeGrafter"/>
</dbReference>
<dbReference type="PATRIC" id="fig|1196325.3.peg.1304"/>
<gene>
    <name evidence="5" type="ordered locus">T1E_1300</name>
</gene>
<keyword evidence="3 5" id="KW-0378">Hydrolase</keyword>
<keyword evidence="2" id="KW-0479">Metal-binding</keyword>
<dbReference type="GO" id="GO:0016788">
    <property type="term" value="F:hydrolase activity, acting on ester bonds"/>
    <property type="evidence" value="ECO:0007669"/>
    <property type="project" value="InterPro"/>
</dbReference>
<dbReference type="PROSITE" id="PS01091">
    <property type="entry name" value="TATD_3"/>
    <property type="match status" value="1"/>
</dbReference>
<dbReference type="PANTHER" id="PTHR46124:SF2">
    <property type="entry name" value="D-AMINOACYL-TRNA DEACYLASE"/>
    <property type="match status" value="1"/>
</dbReference>
<feature type="region of interest" description="Disordered" evidence="4">
    <location>
        <begin position="298"/>
        <end position="337"/>
    </location>
</feature>
<dbReference type="Gene3D" id="3.20.20.140">
    <property type="entry name" value="Metal-dependent hydrolases"/>
    <property type="match status" value="1"/>
</dbReference>
<comment type="similarity">
    <text evidence="1">Belongs to the metallo-dependent hydrolases superfamily. TatD-type hydrolase family.</text>
</comment>
<organism evidence="5 6">
    <name type="scientific">Pseudomonas putida (strain DOT-T1E)</name>
    <dbReference type="NCBI Taxonomy" id="1196325"/>
    <lineage>
        <taxon>Bacteria</taxon>
        <taxon>Pseudomonadati</taxon>
        <taxon>Pseudomonadota</taxon>
        <taxon>Gammaproteobacteria</taxon>
        <taxon>Pseudomonadales</taxon>
        <taxon>Pseudomonadaceae</taxon>
        <taxon>Pseudomonas</taxon>
    </lineage>
</organism>
<reference evidence="6" key="1">
    <citation type="journal article" date="2013" name="Microb. Biotechnol.">
        <title>Metabolic potential of the organic-solvent tolerant Pseudomonas putida DOT-T1E deduced from its annotated genome.</title>
        <authorList>
            <person name="Udaondo Z."/>
            <person name="Molina L."/>
            <person name="Daniels C."/>
            <person name="Gomez M.J."/>
            <person name="Molina-Henares M.A."/>
            <person name="Matilla M.A."/>
            <person name="Roca A."/>
            <person name="Fernandez M."/>
            <person name="Duque E."/>
            <person name="Segura A."/>
            <person name="Ramos J.L."/>
        </authorList>
    </citation>
    <scope>NUCLEOTIDE SEQUENCE [LARGE SCALE GENOMIC DNA]</scope>
    <source>
        <strain evidence="6">DOT-T1E</strain>
    </source>
</reference>
<proteinExistence type="inferred from homology"/>
<evidence type="ECO:0000313" key="6">
    <source>
        <dbReference type="Proteomes" id="UP000006503"/>
    </source>
</evidence>
<dbReference type="PROSITE" id="PS01137">
    <property type="entry name" value="TATD_1"/>
    <property type="match status" value="1"/>
</dbReference>
<dbReference type="EMBL" id="CP003734">
    <property type="protein sequence ID" value="AFO47156.1"/>
    <property type="molecule type" value="Genomic_DNA"/>
</dbReference>
<dbReference type="SUPFAM" id="SSF51556">
    <property type="entry name" value="Metallo-dependent hydrolases"/>
    <property type="match status" value="1"/>
</dbReference>
<dbReference type="Pfam" id="PF01026">
    <property type="entry name" value="TatD_DNase"/>
    <property type="match status" value="1"/>
</dbReference>
<dbReference type="InterPro" id="IPR032466">
    <property type="entry name" value="Metal_Hydrolase"/>
</dbReference>
<dbReference type="KEGG" id="ppx:T1E_1300"/>
<dbReference type="InterPro" id="IPR018228">
    <property type="entry name" value="DNase_TatD-rel_CS"/>
</dbReference>
<sequence>MLVDSHCHLDRLDLSAHQGSLDAALQAARERGVGHFLCIGVSAENAGAVKALSEQYADVDCSVGVHPLDLAPGETPALEWLLRELAHPHVVAIGETGLDYHYEPEAAELQQASFRLHLEASRQTGKPVIVHTRAARADTLALLREASLPQAGVLHCFTEDWDMAKAALDLGYYISLSGIVTFRNADALREVARQVPVDRLLVETDSPYLAPIPHRGKPNLPQYVREVAEYVASLRGASYEQLAEQTTANFKRLFPLARAGHRQWRLRYGCPCAHRQRCRLRRQRRHRWLRRSCRRAVDQQRCPGHPPGHRQWRQYRHRRKRPGTAAGRGQGKAESDA</sequence>
<dbReference type="Proteomes" id="UP000006503">
    <property type="component" value="Chromosome"/>
</dbReference>
<evidence type="ECO:0000256" key="2">
    <source>
        <dbReference type="ARBA" id="ARBA00022723"/>
    </source>
</evidence>
<name>I7C260_PSEPT</name>
<feature type="compositionally biased region" description="Basic residues" evidence="4">
    <location>
        <begin position="307"/>
        <end position="322"/>
    </location>
</feature>
<dbReference type="GO" id="GO:0046872">
    <property type="term" value="F:metal ion binding"/>
    <property type="evidence" value="ECO:0007669"/>
    <property type="project" value="UniProtKB-KW"/>
</dbReference>
<accession>I7C260</accession>
<protein>
    <submittedName>
        <fullName evidence="5">TatD family hydrolase</fullName>
    </submittedName>
</protein>
<evidence type="ECO:0000256" key="4">
    <source>
        <dbReference type="SAM" id="MobiDB-lite"/>
    </source>
</evidence>
<evidence type="ECO:0000313" key="5">
    <source>
        <dbReference type="EMBL" id="AFO47156.1"/>
    </source>
</evidence>
<evidence type="ECO:0000256" key="3">
    <source>
        <dbReference type="ARBA" id="ARBA00022801"/>
    </source>
</evidence>
<dbReference type="NCBIfam" id="TIGR00010">
    <property type="entry name" value="YchF/TatD family DNA exonuclease"/>
    <property type="match status" value="1"/>
</dbReference>
<evidence type="ECO:0000256" key="1">
    <source>
        <dbReference type="ARBA" id="ARBA00009275"/>
    </source>
</evidence>
<dbReference type="AlphaFoldDB" id="I7C260"/>
<dbReference type="InterPro" id="IPR001130">
    <property type="entry name" value="TatD-like"/>
</dbReference>
<dbReference type="GO" id="GO:0004536">
    <property type="term" value="F:DNA nuclease activity"/>
    <property type="evidence" value="ECO:0007669"/>
    <property type="project" value="InterPro"/>
</dbReference>
<dbReference type="HOGENOM" id="CLU_031506_4_2_6"/>